<feature type="signal peptide" evidence="1">
    <location>
        <begin position="1"/>
        <end position="22"/>
    </location>
</feature>
<sequence length="393" mass="42731">MARRRRPSKTLRLSLLLSSIRSSSLVSSVSLSWSENIVTVSFSGGSRSMFSVSSSAHRLTLTVMCLVGLRSVRISSRFIVIAPVRALIVSHAVDGSPLRPSLKVSRDDVVKPFGSLSTGVVIFWGVPHFSSVTVSHNHRDSPMLCNCNSGLTAEKALTFEVVTSQNPRFMKHRSDLPPSPLVMMYACLLSHRGGDLLRRASPRRLRFISEDRRSAPTLTPSSVPLNRRCSLSGDPSSCQRQRNSIAQACEMGLFACRLGLRTLIVFLPVGSLGSLSSSSPYSSSPAFSRRSVSPSAHVRRCISKSITVLLSCGAVRSGPEDAADLVSTIFRGADWISTSLFNVTKFQPSGTAVNLTHSSFAMNSLSLYLRGFSKSIVCVVWFYVCSSMNSCRL</sequence>
<keyword evidence="3" id="KW-1185">Reference proteome</keyword>
<reference evidence="2 3" key="1">
    <citation type="submission" date="2021-05" db="EMBL/GenBank/DDBJ databases">
        <title>Genome Assembly of Synthetic Allotetraploid Brassica napus Reveals Homoeologous Exchanges between Subgenomes.</title>
        <authorList>
            <person name="Davis J.T."/>
        </authorList>
    </citation>
    <scope>NUCLEOTIDE SEQUENCE [LARGE SCALE GENOMIC DNA]</scope>
    <source>
        <strain evidence="3">cv. Da-Ae</strain>
        <tissue evidence="2">Seedling</tissue>
    </source>
</reference>
<evidence type="ECO:0008006" key="4">
    <source>
        <dbReference type="Google" id="ProtNLM"/>
    </source>
</evidence>
<dbReference type="Proteomes" id="UP000824890">
    <property type="component" value="Unassembled WGS sequence"/>
</dbReference>
<accession>A0ABQ8CSZ6</accession>
<gene>
    <name evidence="2" type="ORF">HID58_027046</name>
</gene>
<name>A0ABQ8CSZ6_BRANA</name>
<dbReference type="EMBL" id="JAGKQM010000007">
    <property type="protein sequence ID" value="KAH0919386.1"/>
    <property type="molecule type" value="Genomic_DNA"/>
</dbReference>
<keyword evidence="1" id="KW-0732">Signal</keyword>
<proteinExistence type="predicted"/>
<comment type="caution">
    <text evidence="2">The sequence shown here is derived from an EMBL/GenBank/DDBJ whole genome shotgun (WGS) entry which is preliminary data.</text>
</comment>
<feature type="chain" id="PRO_5046497524" description="Secreted protein" evidence="1">
    <location>
        <begin position="23"/>
        <end position="393"/>
    </location>
</feature>
<evidence type="ECO:0000256" key="1">
    <source>
        <dbReference type="SAM" id="SignalP"/>
    </source>
</evidence>
<evidence type="ECO:0000313" key="3">
    <source>
        <dbReference type="Proteomes" id="UP000824890"/>
    </source>
</evidence>
<evidence type="ECO:0000313" key="2">
    <source>
        <dbReference type="EMBL" id="KAH0919386.1"/>
    </source>
</evidence>
<protein>
    <recommendedName>
        <fullName evidence="4">Secreted protein</fullName>
    </recommendedName>
</protein>
<organism evidence="2 3">
    <name type="scientific">Brassica napus</name>
    <name type="common">Rape</name>
    <dbReference type="NCBI Taxonomy" id="3708"/>
    <lineage>
        <taxon>Eukaryota</taxon>
        <taxon>Viridiplantae</taxon>
        <taxon>Streptophyta</taxon>
        <taxon>Embryophyta</taxon>
        <taxon>Tracheophyta</taxon>
        <taxon>Spermatophyta</taxon>
        <taxon>Magnoliopsida</taxon>
        <taxon>eudicotyledons</taxon>
        <taxon>Gunneridae</taxon>
        <taxon>Pentapetalae</taxon>
        <taxon>rosids</taxon>
        <taxon>malvids</taxon>
        <taxon>Brassicales</taxon>
        <taxon>Brassicaceae</taxon>
        <taxon>Brassiceae</taxon>
        <taxon>Brassica</taxon>
    </lineage>
</organism>